<keyword evidence="16" id="KW-1185">Reference proteome</keyword>
<evidence type="ECO:0000256" key="6">
    <source>
        <dbReference type="ARBA" id="ARBA00022741"/>
    </source>
</evidence>
<keyword evidence="11 12" id="KW-0742">SOS response</keyword>
<dbReference type="PROSITE" id="PS00618">
    <property type="entry name" value="RECF_2"/>
    <property type="match status" value="1"/>
</dbReference>
<keyword evidence="7 12" id="KW-0227">DNA damage</keyword>
<keyword evidence="8 12" id="KW-0067">ATP-binding</keyword>
<dbReference type="Proteomes" id="UP000825179">
    <property type="component" value="Chromosome"/>
</dbReference>
<dbReference type="NCBIfam" id="TIGR00611">
    <property type="entry name" value="recf"/>
    <property type="match status" value="1"/>
</dbReference>
<evidence type="ECO:0000256" key="12">
    <source>
        <dbReference type="HAMAP-Rule" id="MF_00365"/>
    </source>
</evidence>
<dbReference type="PANTHER" id="PTHR32182:SF0">
    <property type="entry name" value="DNA REPLICATION AND REPAIR PROTEIN RECF"/>
    <property type="match status" value="1"/>
</dbReference>
<evidence type="ECO:0000256" key="3">
    <source>
        <dbReference type="ARBA" id="ARBA00020170"/>
    </source>
</evidence>
<dbReference type="EMBL" id="CP082237">
    <property type="protein sequence ID" value="QZT34301.1"/>
    <property type="molecule type" value="Genomic_DNA"/>
</dbReference>
<dbReference type="PROSITE" id="PS00617">
    <property type="entry name" value="RECF_1"/>
    <property type="match status" value="1"/>
</dbReference>
<evidence type="ECO:0000313" key="15">
    <source>
        <dbReference type="EMBL" id="QZT34301.1"/>
    </source>
</evidence>
<keyword evidence="6 12" id="KW-0547">Nucleotide-binding</keyword>
<evidence type="ECO:0000256" key="2">
    <source>
        <dbReference type="ARBA" id="ARBA00008016"/>
    </source>
</evidence>
<dbReference type="InterPro" id="IPR042174">
    <property type="entry name" value="RecF_2"/>
</dbReference>
<dbReference type="GO" id="GO:0009432">
    <property type="term" value="P:SOS response"/>
    <property type="evidence" value="ECO:0007669"/>
    <property type="project" value="UniProtKB-UniRule"/>
</dbReference>
<dbReference type="FunFam" id="1.20.1050.90:FF:000002">
    <property type="entry name" value="DNA replication and repair protein RecF"/>
    <property type="match status" value="1"/>
</dbReference>
<evidence type="ECO:0000256" key="8">
    <source>
        <dbReference type="ARBA" id="ARBA00022840"/>
    </source>
</evidence>
<dbReference type="AlphaFoldDB" id="A0A8X8IAY9"/>
<dbReference type="GO" id="GO:0000731">
    <property type="term" value="P:DNA synthesis involved in DNA repair"/>
    <property type="evidence" value="ECO:0007669"/>
    <property type="project" value="TreeGrafter"/>
</dbReference>
<dbReference type="InterPro" id="IPR018078">
    <property type="entry name" value="DNA-binding_RecF_CS"/>
</dbReference>
<dbReference type="HAMAP" id="MF_00365">
    <property type="entry name" value="RecF"/>
    <property type="match status" value="1"/>
</dbReference>
<evidence type="ECO:0000256" key="5">
    <source>
        <dbReference type="ARBA" id="ARBA00022705"/>
    </source>
</evidence>
<gene>
    <name evidence="12 15" type="primary">recF</name>
    <name evidence="15" type="ORF">HUR95_02510</name>
</gene>
<dbReference type="InterPro" id="IPR027417">
    <property type="entry name" value="P-loop_NTPase"/>
</dbReference>
<comment type="subcellular location">
    <subcellularLocation>
        <location evidence="1 12 13">Cytoplasm</location>
    </subcellularLocation>
</comment>
<keyword evidence="5 12" id="KW-0235">DNA replication</keyword>
<dbReference type="GO" id="GO:0003697">
    <property type="term" value="F:single-stranded DNA binding"/>
    <property type="evidence" value="ECO:0007669"/>
    <property type="project" value="UniProtKB-UniRule"/>
</dbReference>
<dbReference type="GO" id="GO:0006302">
    <property type="term" value="P:double-strand break repair"/>
    <property type="evidence" value="ECO:0007669"/>
    <property type="project" value="TreeGrafter"/>
</dbReference>
<evidence type="ECO:0000256" key="7">
    <source>
        <dbReference type="ARBA" id="ARBA00022763"/>
    </source>
</evidence>
<dbReference type="GO" id="GO:0005524">
    <property type="term" value="F:ATP binding"/>
    <property type="evidence" value="ECO:0007669"/>
    <property type="project" value="UniProtKB-UniRule"/>
</dbReference>
<feature type="domain" description="RecF/RecN/SMC N-terminal" evidence="14">
    <location>
        <begin position="2"/>
        <end position="350"/>
    </location>
</feature>
<dbReference type="GO" id="GO:0006260">
    <property type="term" value="P:DNA replication"/>
    <property type="evidence" value="ECO:0007669"/>
    <property type="project" value="UniProtKB-UniRule"/>
</dbReference>
<evidence type="ECO:0000256" key="4">
    <source>
        <dbReference type="ARBA" id="ARBA00022490"/>
    </source>
</evidence>
<keyword evidence="9 12" id="KW-0238">DNA-binding</keyword>
<comment type="function">
    <text evidence="12 13">The RecF protein is involved in DNA metabolism; it is required for DNA replication and normal SOS inducibility. RecF binds preferentially to single-stranded, linear DNA. It also seems to bind ATP.</text>
</comment>
<reference evidence="15 16" key="1">
    <citation type="journal article" date="2020" name="Extremophiles">
        <title>Genomic analysis of Caldalkalibacillus thermarum TA2.A1 reveals aerobic alkaliphilic metabolism and evolutionary hallmarks linking alkaliphilic bacteria and plant life.</title>
        <authorList>
            <person name="de Jong S.I."/>
            <person name="van den Broek M.A."/>
            <person name="Merkel A.Y."/>
            <person name="de la Torre Cortes P."/>
            <person name="Kalamorz F."/>
            <person name="Cook G.M."/>
            <person name="van Loosdrecht M.C.M."/>
            <person name="McMillan D.G.G."/>
        </authorList>
    </citation>
    <scope>NUCLEOTIDE SEQUENCE [LARGE SCALE GENOMIC DNA]</scope>
    <source>
        <strain evidence="15 16">TA2.A1</strain>
    </source>
</reference>
<keyword evidence="10 12" id="KW-0234">DNA repair</keyword>
<name>A0A8X8IAY9_CALTT</name>
<dbReference type="GO" id="GO:0005737">
    <property type="term" value="C:cytoplasm"/>
    <property type="evidence" value="ECO:0007669"/>
    <property type="project" value="UniProtKB-SubCell"/>
</dbReference>
<evidence type="ECO:0000313" key="16">
    <source>
        <dbReference type="Proteomes" id="UP000825179"/>
    </source>
</evidence>
<keyword evidence="4 12" id="KW-0963">Cytoplasm</keyword>
<comment type="similarity">
    <text evidence="2 12 13">Belongs to the RecF family.</text>
</comment>
<accession>A0A8X8IAY9</accession>
<dbReference type="Pfam" id="PF02463">
    <property type="entry name" value="SMC_N"/>
    <property type="match status" value="1"/>
</dbReference>
<evidence type="ECO:0000256" key="11">
    <source>
        <dbReference type="ARBA" id="ARBA00023236"/>
    </source>
</evidence>
<evidence type="ECO:0000259" key="14">
    <source>
        <dbReference type="Pfam" id="PF02463"/>
    </source>
</evidence>
<evidence type="ECO:0000256" key="9">
    <source>
        <dbReference type="ARBA" id="ARBA00023125"/>
    </source>
</evidence>
<dbReference type="InterPro" id="IPR003395">
    <property type="entry name" value="RecF/RecN/SMC_N"/>
</dbReference>
<evidence type="ECO:0000256" key="13">
    <source>
        <dbReference type="RuleBase" id="RU000578"/>
    </source>
</evidence>
<protein>
    <recommendedName>
        <fullName evidence="3 12">DNA replication and repair protein RecF</fullName>
    </recommendedName>
</protein>
<dbReference type="RefSeq" id="WP_222822902.1">
    <property type="nucleotide sequence ID" value="NZ_CP082237.1"/>
</dbReference>
<sequence>MYVKRLTLQHFRNYATLELEFQPGIYLFIGDNAQGKTNLLESLYVLAMTKSHRTSKDKELIQWHKAHTTLAAELEKKYGSVTLELHISQRGKRAKLNHLEQKRLSDYIGTLNVVMFAPEDLELVKGSPQVRRRFIDMELGQVSANYLYDLGRYQKLLMQRNALLKEWTDREKHRPMVDVFTQQLIDVAVKLYQKRFKFLHKLEQWAQEIHSRITKGKESLEIRYHTATGIDQTMNEEEMTHLLTQQFAKMRDREEHRGSTLIDPHRDDLIFMVNNRNVHTYGSQGQQRTAALSLKLAEIELIKEEIGEYPVLLLDDVLSELDDQRRTDLLQAIQDKVQTFVTNTSTEGIDSRLLAQARVYYVREGHIAS</sequence>
<evidence type="ECO:0000256" key="1">
    <source>
        <dbReference type="ARBA" id="ARBA00004496"/>
    </source>
</evidence>
<organism evidence="15 16">
    <name type="scientific">Caldalkalibacillus thermarum (strain TA2.A1)</name>
    <dbReference type="NCBI Taxonomy" id="986075"/>
    <lineage>
        <taxon>Bacteria</taxon>
        <taxon>Bacillati</taxon>
        <taxon>Bacillota</taxon>
        <taxon>Bacilli</taxon>
        <taxon>Bacillales</taxon>
        <taxon>Bacillaceae</taxon>
        <taxon>Caldalkalibacillus</taxon>
    </lineage>
</organism>
<dbReference type="KEGG" id="cthu:HUR95_02510"/>
<dbReference type="Gene3D" id="3.40.50.300">
    <property type="entry name" value="P-loop containing nucleotide triphosphate hydrolases"/>
    <property type="match status" value="1"/>
</dbReference>
<dbReference type="Gene3D" id="1.20.1050.90">
    <property type="entry name" value="RecF/RecN/SMC, N-terminal domain"/>
    <property type="match status" value="1"/>
</dbReference>
<feature type="binding site" evidence="12">
    <location>
        <begin position="30"/>
        <end position="37"/>
    </location>
    <ligand>
        <name>ATP</name>
        <dbReference type="ChEBI" id="CHEBI:30616"/>
    </ligand>
</feature>
<dbReference type="PANTHER" id="PTHR32182">
    <property type="entry name" value="DNA REPLICATION AND REPAIR PROTEIN RECF"/>
    <property type="match status" value="1"/>
</dbReference>
<proteinExistence type="inferred from homology"/>
<dbReference type="CDD" id="cd03242">
    <property type="entry name" value="ABC_RecF"/>
    <property type="match status" value="1"/>
</dbReference>
<evidence type="ECO:0000256" key="10">
    <source>
        <dbReference type="ARBA" id="ARBA00023204"/>
    </source>
</evidence>
<dbReference type="SUPFAM" id="SSF52540">
    <property type="entry name" value="P-loop containing nucleoside triphosphate hydrolases"/>
    <property type="match status" value="1"/>
</dbReference>
<dbReference type="InterPro" id="IPR001238">
    <property type="entry name" value="DNA-binding_RecF"/>
</dbReference>